<dbReference type="GO" id="GO:0009279">
    <property type="term" value="C:cell outer membrane"/>
    <property type="evidence" value="ECO:0007669"/>
    <property type="project" value="UniProtKB-SubCell"/>
</dbReference>
<dbReference type="GO" id="GO:1990281">
    <property type="term" value="C:efflux pump complex"/>
    <property type="evidence" value="ECO:0007669"/>
    <property type="project" value="TreeGrafter"/>
</dbReference>
<dbReference type="PANTHER" id="PTHR30026:SF20">
    <property type="entry name" value="OUTER MEMBRANE PROTEIN TOLC"/>
    <property type="match status" value="1"/>
</dbReference>
<keyword evidence="6" id="KW-0472">Membrane</keyword>
<protein>
    <submittedName>
        <fullName evidence="10">TolC family protein</fullName>
    </submittedName>
</protein>
<dbReference type="PANTHER" id="PTHR30026">
    <property type="entry name" value="OUTER MEMBRANE PROTEIN TOLC"/>
    <property type="match status" value="1"/>
</dbReference>
<proteinExistence type="inferred from homology"/>
<name>A0A4Q5LRR1_9SPHI</name>
<dbReference type="Gene3D" id="1.20.1600.10">
    <property type="entry name" value="Outer membrane efflux proteins (OEP)"/>
    <property type="match status" value="1"/>
</dbReference>
<evidence type="ECO:0000256" key="8">
    <source>
        <dbReference type="SAM" id="Coils"/>
    </source>
</evidence>
<comment type="caution">
    <text evidence="10">The sequence shown here is derived from an EMBL/GenBank/DDBJ whole genome shotgun (WGS) entry which is preliminary data.</text>
</comment>
<keyword evidence="5" id="KW-0812">Transmembrane</keyword>
<keyword evidence="8" id="KW-0175">Coiled coil</keyword>
<dbReference type="EMBL" id="SEWG01000001">
    <property type="protein sequence ID" value="RYU92246.1"/>
    <property type="molecule type" value="Genomic_DNA"/>
</dbReference>
<evidence type="ECO:0000256" key="6">
    <source>
        <dbReference type="ARBA" id="ARBA00023136"/>
    </source>
</evidence>
<feature type="signal peptide" evidence="9">
    <location>
        <begin position="1"/>
        <end position="24"/>
    </location>
</feature>
<reference evidence="10 11" key="1">
    <citation type="submission" date="2019-02" db="EMBL/GenBank/DDBJ databases">
        <title>Bacterial novel species Mucilaginibacter sp. 17JY9-4 isolated from soil.</title>
        <authorList>
            <person name="Jung H.-Y."/>
        </authorList>
    </citation>
    <scope>NUCLEOTIDE SEQUENCE [LARGE SCALE GENOMIC DNA]</scope>
    <source>
        <strain evidence="10 11">17JY9-4</strain>
    </source>
</reference>
<keyword evidence="9" id="KW-0732">Signal</keyword>
<evidence type="ECO:0000256" key="4">
    <source>
        <dbReference type="ARBA" id="ARBA00022452"/>
    </source>
</evidence>
<evidence type="ECO:0000313" key="10">
    <source>
        <dbReference type="EMBL" id="RYU92246.1"/>
    </source>
</evidence>
<evidence type="ECO:0000256" key="1">
    <source>
        <dbReference type="ARBA" id="ARBA00004442"/>
    </source>
</evidence>
<keyword evidence="11" id="KW-1185">Reference proteome</keyword>
<keyword evidence="4" id="KW-1134">Transmembrane beta strand</keyword>
<dbReference type="InterPro" id="IPR003423">
    <property type="entry name" value="OMP_efflux"/>
</dbReference>
<dbReference type="GO" id="GO:0015562">
    <property type="term" value="F:efflux transmembrane transporter activity"/>
    <property type="evidence" value="ECO:0007669"/>
    <property type="project" value="InterPro"/>
</dbReference>
<evidence type="ECO:0000313" key="11">
    <source>
        <dbReference type="Proteomes" id="UP000293331"/>
    </source>
</evidence>
<evidence type="ECO:0000256" key="7">
    <source>
        <dbReference type="ARBA" id="ARBA00023237"/>
    </source>
</evidence>
<dbReference type="GO" id="GO:0015288">
    <property type="term" value="F:porin activity"/>
    <property type="evidence" value="ECO:0007669"/>
    <property type="project" value="TreeGrafter"/>
</dbReference>
<dbReference type="InterPro" id="IPR051906">
    <property type="entry name" value="TolC-like"/>
</dbReference>
<keyword evidence="3" id="KW-0813">Transport</keyword>
<dbReference type="Pfam" id="PF02321">
    <property type="entry name" value="OEP"/>
    <property type="match status" value="2"/>
</dbReference>
<evidence type="ECO:0000256" key="3">
    <source>
        <dbReference type="ARBA" id="ARBA00022448"/>
    </source>
</evidence>
<dbReference type="Proteomes" id="UP000293331">
    <property type="component" value="Unassembled WGS sequence"/>
</dbReference>
<organism evidence="10 11">
    <name type="scientific">Mucilaginibacter terrigena</name>
    <dbReference type="NCBI Taxonomy" id="2492395"/>
    <lineage>
        <taxon>Bacteria</taxon>
        <taxon>Pseudomonadati</taxon>
        <taxon>Bacteroidota</taxon>
        <taxon>Sphingobacteriia</taxon>
        <taxon>Sphingobacteriales</taxon>
        <taxon>Sphingobacteriaceae</taxon>
        <taxon>Mucilaginibacter</taxon>
    </lineage>
</organism>
<evidence type="ECO:0000256" key="5">
    <source>
        <dbReference type="ARBA" id="ARBA00022692"/>
    </source>
</evidence>
<dbReference type="RefSeq" id="WP_129874974.1">
    <property type="nucleotide sequence ID" value="NZ_SEWG01000001.1"/>
</dbReference>
<feature type="coiled-coil region" evidence="8">
    <location>
        <begin position="162"/>
        <end position="189"/>
    </location>
</feature>
<keyword evidence="7" id="KW-0998">Cell outer membrane</keyword>
<feature type="chain" id="PRO_5020566708" evidence="9">
    <location>
        <begin position="25"/>
        <end position="448"/>
    </location>
</feature>
<dbReference type="OrthoDB" id="367883at2"/>
<dbReference type="AlphaFoldDB" id="A0A4Q5LRR1"/>
<gene>
    <name evidence="10" type="ORF">EWM62_02085</name>
</gene>
<accession>A0A4Q5LRR1</accession>
<evidence type="ECO:0000256" key="2">
    <source>
        <dbReference type="ARBA" id="ARBA00007613"/>
    </source>
</evidence>
<sequence length="448" mass="50312">MKRILTLLLLLAAALQGYSQTQPAPQTYSFTVQEAVDYAITHKDSVVNAGLDVKSADYRVKEIIGQGFPQIDGTASFQDYLKIPTTLLPGEFFGAPAGTFIPVKFGVKYQSNLGVNASQLLFDPSYIIGLQGRKTYKELYSRAYTSTKIDVTARVTKAYYQVVVSNEQIKLLDANIAQLKQQVDQTTAQNKQGIVEKIDVDRIAVQYNNLVTSRENTLRLLALNYQLLKFQIGMPIEDNLTLKDGLDNIKIDENIIETVADTASYKNRIEYKFFETNLKLSEFDLKRIKAQFLPTLKANAAYTFSYQNNSFKDLYSASFPSSYIGLTLNVPIFSGGQRTNRVRQSEIALQKGKNNLMGMRNGLNLQAEQSKIIYQNSLQSLNNQKRNQELAREVLRVSKIKYQQGVGSSIEVTQAQTALEAADNLYIQSLYDALVSRVDLDRAFGKIQ</sequence>
<comment type="similarity">
    <text evidence="2">Belongs to the outer membrane factor (OMF) (TC 1.B.17) family.</text>
</comment>
<comment type="subcellular location">
    <subcellularLocation>
        <location evidence="1">Cell outer membrane</location>
    </subcellularLocation>
</comment>
<evidence type="ECO:0000256" key="9">
    <source>
        <dbReference type="SAM" id="SignalP"/>
    </source>
</evidence>
<dbReference type="SUPFAM" id="SSF56954">
    <property type="entry name" value="Outer membrane efflux proteins (OEP)"/>
    <property type="match status" value="1"/>
</dbReference>